<dbReference type="EMBL" id="KV442036">
    <property type="protein sequence ID" value="OAQ30180.1"/>
    <property type="molecule type" value="Genomic_DNA"/>
</dbReference>
<gene>
    <name evidence="2" type="ORF">K457DRAFT_18530</name>
</gene>
<dbReference type="OrthoDB" id="2427864at2759"/>
<keyword evidence="3" id="KW-1185">Reference proteome</keyword>
<organism evidence="2 3">
    <name type="scientific">Linnemannia elongata AG-77</name>
    <dbReference type="NCBI Taxonomy" id="1314771"/>
    <lineage>
        <taxon>Eukaryota</taxon>
        <taxon>Fungi</taxon>
        <taxon>Fungi incertae sedis</taxon>
        <taxon>Mucoromycota</taxon>
        <taxon>Mortierellomycotina</taxon>
        <taxon>Mortierellomycetes</taxon>
        <taxon>Mortierellales</taxon>
        <taxon>Mortierellaceae</taxon>
        <taxon>Linnemannia</taxon>
    </lineage>
</organism>
<evidence type="ECO:0000313" key="3">
    <source>
        <dbReference type="Proteomes" id="UP000078512"/>
    </source>
</evidence>
<evidence type="ECO:0000256" key="1">
    <source>
        <dbReference type="SAM" id="MobiDB-lite"/>
    </source>
</evidence>
<dbReference type="AlphaFoldDB" id="A0A197JY78"/>
<accession>A0A197JY78</accession>
<reference evidence="2 3" key="1">
    <citation type="submission" date="2016-05" db="EMBL/GenBank/DDBJ databases">
        <title>Genome sequencing reveals origins of a unique bacterial endosymbiosis in the earliest lineages of terrestrial Fungi.</title>
        <authorList>
            <consortium name="DOE Joint Genome Institute"/>
            <person name="Uehling J."/>
            <person name="Gryganskyi A."/>
            <person name="Hameed K."/>
            <person name="Tschaplinski T."/>
            <person name="Misztal P."/>
            <person name="Wu S."/>
            <person name="Desiro A."/>
            <person name="Vande Pol N."/>
            <person name="Du Z.-Y."/>
            <person name="Zienkiewicz A."/>
            <person name="Zienkiewicz K."/>
            <person name="Morin E."/>
            <person name="Tisserant E."/>
            <person name="Splivallo R."/>
            <person name="Hainaut M."/>
            <person name="Henrissat B."/>
            <person name="Ohm R."/>
            <person name="Kuo A."/>
            <person name="Yan J."/>
            <person name="Lipzen A."/>
            <person name="Nolan M."/>
            <person name="Labutti K."/>
            <person name="Barry K."/>
            <person name="Goldstein A."/>
            <person name="Labbe J."/>
            <person name="Schadt C."/>
            <person name="Tuskan G."/>
            <person name="Grigoriev I."/>
            <person name="Martin F."/>
            <person name="Vilgalys R."/>
            <person name="Bonito G."/>
        </authorList>
    </citation>
    <scope>NUCLEOTIDE SEQUENCE [LARGE SCALE GENOMIC DNA]</scope>
    <source>
        <strain evidence="2 3">AG-77</strain>
    </source>
</reference>
<sequence>MPSTPGKPPACEDFFNCSLREDQQSTWHMKTYHEPNPVFLPNPDPSLPRIAVNRDPNRGMYYPCPHPECDHTSILRTNPEQHQNHCKFVQRDRKAIKAAAAITSPQPTLVRRQSWRDRQAANIIAPPQQTQPTTRPSLRQCRPTLRHADQPSSSPSSARLAAAPFPPTGSAPNSNNATASEVTQFQTTMDHIADTVDRLDKRLDKHTKAMSEMSEQMDWAMDQFNKIRAQNASLEAHTESIRIDMGLMEDLLGGLLKDTYKLKEGLKSLREGR</sequence>
<dbReference type="Proteomes" id="UP000078512">
    <property type="component" value="Unassembled WGS sequence"/>
</dbReference>
<proteinExistence type="predicted"/>
<protein>
    <submittedName>
        <fullName evidence="2">Uncharacterized protein</fullName>
    </submittedName>
</protein>
<name>A0A197JY78_9FUNG</name>
<feature type="region of interest" description="Disordered" evidence="1">
    <location>
        <begin position="143"/>
        <end position="178"/>
    </location>
</feature>
<feature type="compositionally biased region" description="Low complexity" evidence="1">
    <location>
        <begin position="150"/>
        <end position="163"/>
    </location>
</feature>
<evidence type="ECO:0000313" key="2">
    <source>
        <dbReference type="EMBL" id="OAQ30180.1"/>
    </source>
</evidence>